<sequence>MIQPDSLSFRVSHSLSPLQHPSKPSHPSIDTESFKVGTFHRYVREIAVFRAQKPAAGRALETLDQKLLTEANEKDFAVARFLDRLIHEYSVLVADERFHAVAYDVEHDGFLGVDAHAVQEVAAEGVIPEHFVGRDQGRTRSGPCGHLRNHVIPLETFTMFRDVNSHEIKGFSQFVERRCAIPEKPAAQRVRVDAKVGSGSRYIAVELAFDVIFQNVEDFFCVHGIIVWKQLTYVNLTRGKFYLAFSLTIVNNLDL</sequence>
<evidence type="ECO:0000313" key="1">
    <source>
        <dbReference type="EMBL" id="DAE01804.1"/>
    </source>
</evidence>
<organism evidence="1">
    <name type="scientific">Siphoviridae sp. ct3yx7</name>
    <dbReference type="NCBI Taxonomy" id="2825326"/>
    <lineage>
        <taxon>Viruses</taxon>
        <taxon>Duplodnaviria</taxon>
        <taxon>Heunggongvirae</taxon>
        <taxon>Uroviricota</taxon>
        <taxon>Caudoviricetes</taxon>
    </lineage>
</organism>
<proteinExistence type="predicted"/>
<dbReference type="EMBL" id="BK015332">
    <property type="protein sequence ID" value="DAE01804.1"/>
    <property type="molecule type" value="Genomic_DNA"/>
</dbReference>
<reference evidence="1" key="1">
    <citation type="journal article" date="2021" name="Proc. Natl. Acad. Sci. U.S.A.">
        <title>A Catalog of Tens of Thousands of Viruses from Human Metagenomes Reveals Hidden Associations with Chronic Diseases.</title>
        <authorList>
            <person name="Tisza M.J."/>
            <person name="Buck C.B."/>
        </authorList>
    </citation>
    <scope>NUCLEOTIDE SEQUENCE</scope>
    <source>
        <strain evidence="1">Ct3yx7</strain>
    </source>
</reference>
<protein>
    <submittedName>
        <fullName evidence="1">Uncharacterized protein</fullName>
    </submittedName>
</protein>
<accession>A0A8S5P6J8</accession>
<name>A0A8S5P6J8_9CAUD</name>